<evidence type="ECO:0000313" key="1">
    <source>
        <dbReference type="EMBL" id="BBI52304.1"/>
    </source>
</evidence>
<evidence type="ECO:0000313" key="2">
    <source>
        <dbReference type="Proteomes" id="UP000289555"/>
    </source>
</evidence>
<evidence type="ECO:0008006" key="3">
    <source>
        <dbReference type="Google" id="ProtNLM"/>
    </source>
</evidence>
<reference evidence="2" key="1">
    <citation type="journal article" date="2019" name="Microbiol. Resour. Announc.">
        <title>Complete Genome Sequence of Halomonas olivaria, a Moderately Halophilic Bacterium Isolated from Olive Processing Effluents, Obtained by Nanopore Sequencing.</title>
        <authorList>
            <person name="Nagata S."/>
            <person name="Ii K.M."/>
            <person name="Tsukimi T."/>
            <person name="Miura M.C."/>
            <person name="Galipon J."/>
            <person name="Arakawa K."/>
        </authorList>
    </citation>
    <scope>NUCLEOTIDE SEQUENCE [LARGE SCALE GENOMIC DNA]</scope>
    <source>
        <strain evidence="2">TYRC17</strain>
    </source>
</reference>
<dbReference type="InterPro" id="IPR027417">
    <property type="entry name" value="P-loop_NTPase"/>
</dbReference>
<proteinExistence type="predicted"/>
<accession>A0ABM7GKF5</accession>
<dbReference type="Proteomes" id="UP000289555">
    <property type="component" value="Chromosome"/>
</dbReference>
<organism evidence="1 2">
    <name type="scientific">Vreelandella olivaria</name>
    <dbReference type="NCBI Taxonomy" id="390919"/>
    <lineage>
        <taxon>Bacteria</taxon>
        <taxon>Pseudomonadati</taxon>
        <taxon>Pseudomonadota</taxon>
        <taxon>Gammaproteobacteria</taxon>
        <taxon>Oceanospirillales</taxon>
        <taxon>Halomonadaceae</taxon>
        <taxon>Vreelandella</taxon>
    </lineage>
</organism>
<dbReference type="SUPFAM" id="SSF52540">
    <property type="entry name" value="P-loop containing nucleoside triphosphate hydrolases"/>
    <property type="match status" value="1"/>
</dbReference>
<dbReference type="EMBL" id="AP019416">
    <property type="protein sequence ID" value="BBI52304.1"/>
    <property type="molecule type" value="Genomic_DNA"/>
</dbReference>
<sequence>MNRYGTLIFFCGKMGAGKSTLSVKIAQEREAVLISEDAWLEALYPGEIEGFNDYLNYASRLKPILREHVKQILMAGTSVVLDMPANTQNSETGSKRYTQNTEYLTSSIT</sequence>
<dbReference type="Pfam" id="PF13671">
    <property type="entry name" value="AAA_33"/>
    <property type="match status" value="1"/>
</dbReference>
<name>A0ABM7GKF5_9GAMM</name>
<dbReference type="Gene3D" id="3.40.50.300">
    <property type="entry name" value="P-loop containing nucleotide triphosphate hydrolases"/>
    <property type="match status" value="1"/>
</dbReference>
<keyword evidence="2" id="KW-1185">Reference proteome</keyword>
<gene>
    <name evidence="1" type="ORF">HORIV_47250</name>
</gene>
<protein>
    <recommendedName>
        <fullName evidence="3">ATP-binding protein</fullName>
    </recommendedName>
</protein>